<evidence type="ECO:0000256" key="1">
    <source>
        <dbReference type="SAM" id="MobiDB-lite"/>
    </source>
</evidence>
<protein>
    <submittedName>
        <fullName evidence="2">Uncharacterized protein</fullName>
    </submittedName>
</protein>
<evidence type="ECO:0000313" key="2">
    <source>
        <dbReference type="EMBL" id="MBC5604899.1"/>
    </source>
</evidence>
<comment type="caution">
    <text evidence="2">The sequence shown here is derived from an EMBL/GenBank/DDBJ whole genome shotgun (WGS) entry which is preliminary data.</text>
</comment>
<organism evidence="2 3">
    <name type="scientific">Bacteroides difficilis</name>
    <dbReference type="NCBI Taxonomy" id="2763021"/>
    <lineage>
        <taxon>Bacteria</taxon>
        <taxon>Pseudomonadati</taxon>
        <taxon>Bacteroidota</taxon>
        <taxon>Bacteroidia</taxon>
        <taxon>Bacteroidales</taxon>
        <taxon>Bacteroidaceae</taxon>
        <taxon>Bacteroides</taxon>
    </lineage>
</organism>
<gene>
    <name evidence="2" type="ORF">H8S67_09480</name>
</gene>
<accession>A0ABR7CAQ4</accession>
<keyword evidence="3" id="KW-1185">Reference proteome</keyword>
<feature type="region of interest" description="Disordered" evidence="1">
    <location>
        <begin position="1"/>
        <end position="78"/>
    </location>
</feature>
<dbReference type="RefSeq" id="WP_032935153.1">
    <property type="nucleotide sequence ID" value="NZ_JACOOE010000004.1"/>
</dbReference>
<proteinExistence type="predicted"/>
<sequence>MSGRKIFRRQAQAVLDRADSRQSNFAEKITGLPEWNMGGTSAGRIKQRDSEEYKNGPPLRRAGCTQGHPAGHPGTRHD</sequence>
<name>A0ABR7CAQ4_9BACE</name>
<evidence type="ECO:0000313" key="3">
    <source>
        <dbReference type="Proteomes" id="UP000600600"/>
    </source>
</evidence>
<dbReference type="Proteomes" id="UP000600600">
    <property type="component" value="Unassembled WGS sequence"/>
</dbReference>
<reference evidence="2 3" key="1">
    <citation type="submission" date="2020-08" db="EMBL/GenBank/DDBJ databases">
        <title>Genome public.</title>
        <authorList>
            <person name="Liu C."/>
            <person name="Sun Q."/>
        </authorList>
    </citation>
    <scope>NUCLEOTIDE SEQUENCE [LARGE SCALE GENOMIC DNA]</scope>
    <source>
        <strain evidence="2 3">M27</strain>
    </source>
</reference>
<dbReference type="EMBL" id="JACOOE010000004">
    <property type="protein sequence ID" value="MBC5604899.1"/>
    <property type="molecule type" value="Genomic_DNA"/>
</dbReference>